<keyword evidence="3" id="KW-1185">Reference proteome</keyword>
<evidence type="ECO:0000313" key="2">
    <source>
        <dbReference type="EMBL" id="NEX46313.1"/>
    </source>
</evidence>
<name>A0A6B3RMA8_9RHOB</name>
<sequence length="121" mass="12222">MVLSPIIRLRRVALVALLALALGIIGFGHRTPSQQDAALQGFLTAGFALPDLCGSLGDDPSGLHDPCPVCTLAGSALVPADVSHPRAAELRMAAAVFGPAPPRAVVSGPDPAHAPRAPPLA</sequence>
<proteinExistence type="predicted"/>
<gene>
    <name evidence="2" type="ORF">G3572_08850</name>
</gene>
<dbReference type="EMBL" id="JAAIKE010000002">
    <property type="protein sequence ID" value="NEX46313.1"/>
    <property type="molecule type" value="Genomic_DNA"/>
</dbReference>
<feature type="region of interest" description="Disordered" evidence="1">
    <location>
        <begin position="101"/>
        <end position="121"/>
    </location>
</feature>
<organism evidence="2 3">
    <name type="scientific">Pseudotabrizicola algicola</name>
    <dbReference type="NCBI Taxonomy" id="2709381"/>
    <lineage>
        <taxon>Bacteria</taxon>
        <taxon>Pseudomonadati</taxon>
        <taxon>Pseudomonadota</taxon>
        <taxon>Alphaproteobacteria</taxon>
        <taxon>Rhodobacterales</taxon>
        <taxon>Paracoccaceae</taxon>
        <taxon>Pseudotabrizicola</taxon>
    </lineage>
</organism>
<evidence type="ECO:0000313" key="3">
    <source>
        <dbReference type="Proteomes" id="UP000481421"/>
    </source>
</evidence>
<reference evidence="2 3" key="1">
    <citation type="submission" date="2020-02" db="EMBL/GenBank/DDBJ databases">
        <title>Rhodobacter algicola sp. nov., isolated from microalga culture.</title>
        <authorList>
            <person name="Park C.-Y."/>
        </authorList>
    </citation>
    <scope>NUCLEOTIDE SEQUENCE [LARGE SCALE GENOMIC DNA]</scope>
    <source>
        <strain evidence="2 3">ETT8</strain>
    </source>
</reference>
<dbReference type="AlphaFoldDB" id="A0A6B3RMA8"/>
<comment type="caution">
    <text evidence="2">The sequence shown here is derived from an EMBL/GenBank/DDBJ whole genome shotgun (WGS) entry which is preliminary data.</text>
</comment>
<evidence type="ECO:0000256" key="1">
    <source>
        <dbReference type="SAM" id="MobiDB-lite"/>
    </source>
</evidence>
<accession>A0A6B3RMA8</accession>
<protein>
    <recommendedName>
        <fullName evidence="4">DUF2946 domain-containing protein</fullName>
    </recommendedName>
</protein>
<dbReference type="Proteomes" id="UP000481421">
    <property type="component" value="Unassembled WGS sequence"/>
</dbReference>
<evidence type="ECO:0008006" key="4">
    <source>
        <dbReference type="Google" id="ProtNLM"/>
    </source>
</evidence>